<gene>
    <name evidence="9" type="ORF">FIBSPDRAFT_855711</name>
</gene>
<evidence type="ECO:0000256" key="2">
    <source>
        <dbReference type="ARBA" id="ARBA00006109"/>
    </source>
</evidence>
<evidence type="ECO:0000256" key="3">
    <source>
        <dbReference type="ARBA" id="ARBA00011276"/>
    </source>
</evidence>
<dbReference type="PANTHER" id="PTHR21181:SF7">
    <property type="entry name" value="ER MEMBRANE PROTEIN COMPLEX SUBUNIT 5"/>
    <property type="match status" value="1"/>
</dbReference>
<evidence type="ECO:0000313" key="9">
    <source>
        <dbReference type="EMBL" id="KZP25527.1"/>
    </source>
</evidence>
<dbReference type="STRING" id="436010.A0A166NYZ4"/>
<feature type="signal peptide" evidence="8">
    <location>
        <begin position="1"/>
        <end position="17"/>
    </location>
</feature>
<keyword evidence="6" id="KW-1133">Transmembrane helix</keyword>
<evidence type="ECO:0000256" key="8">
    <source>
        <dbReference type="SAM" id="SignalP"/>
    </source>
</evidence>
<comment type="subcellular location">
    <subcellularLocation>
        <location evidence="1">Endoplasmic reticulum membrane</location>
        <topology evidence="1">Multi-pass membrane protein</topology>
    </subcellularLocation>
</comment>
<feature type="chain" id="PRO_5007878031" description="Magnesium transporter" evidence="8">
    <location>
        <begin position="18"/>
        <end position="103"/>
    </location>
</feature>
<dbReference type="GO" id="GO:0005769">
    <property type="term" value="C:early endosome"/>
    <property type="evidence" value="ECO:0007669"/>
    <property type="project" value="TreeGrafter"/>
</dbReference>
<evidence type="ECO:0000256" key="1">
    <source>
        <dbReference type="ARBA" id="ARBA00004477"/>
    </source>
</evidence>
<evidence type="ECO:0000313" key="10">
    <source>
        <dbReference type="Proteomes" id="UP000076532"/>
    </source>
</evidence>
<evidence type="ECO:0000256" key="7">
    <source>
        <dbReference type="ARBA" id="ARBA00023136"/>
    </source>
</evidence>
<keyword evidence="7" id="KW-0472">Membrane</keyword>
<dbReference type="InterPro" id="IPR018937">
    <property type="entry name" value="MMgT"/>
</dbReference>
<keyword evidence="4" id="KW-0812">Transmembrane</keyword>
<dbReference type="AlphaFoldDB" id="A0A166NYZ4"/>
<evidence type="ECO:0000256" key="4">
    <source>
        <dbReference type="ARBA" id="ARBA00022692"/>
    </source>
</evidence>
<keyword evidence="10" id="KW-1185">Reference proteome</keyword>
<dbReference type="GO" id="GO:0072546">
    <property type="term" value="C:EMC complex"/>
    <property type="evidence" value="ECO:0007669"/>
    <property type="project" value="TreeGrafter"/>
</dbReference>
<proteinExistence type="inferred from homology"/>
<evidence type="ECO:0008006" key="11">
    <source>
        <dbReference type="Google" id="ProtNLM"/>
    </source>
</evidence>
<reference evidence="9 10" key="1">
    <citation type="journal article" date="2016" name="Mol. Biol. Evol.">
        <title>Comparative Genomics of Early-Diverging Mushroom-Forming Fungi Provides Insights into the Origins of Lignocellulose Decay Capabilities.</title>
        <authorList>
            <person name="Nagy L.G."/>
            <person name="Riley R."/>
            <person name="Tritt A."/>
            <person name="Adam C."/>
            <person name="Daum C."/>
            <person name="Floudas D."/>
            <person name="Sun H."/>
            <person name="Yadav J.S."/>
            <person name="Pangilinan J."/>
            <person name="Larsson K.H."/>
            <person name="Matsuura K."/>
            <person name="Barry K."/>
            <person name="Labutti K."/>
            <person name="Kuo R."/>
            <person name="Ohm R.A."/>
            <person name="Bhattacharya S.S."/>
            <person name="Shirouzu T."/>
            <person name="Yoshinaga Y."/>
            <person name="Martin F.M."/>
            <person name="Grigoriev I.V."/>
            <person name="Hibbett D.S."/>
        </authorList>
    </citation>
    <scope>NUCLEOTIDE SEQUENCE [LARGE SCALE GENOMIC DNA]</scope>
    <source>
        <strain evidence="9 10">CBS 109695</strain>
    </source>
</reference>
<name>A0A166NYZ4_9AGAM</name>
<comment type="subunit">
    <text evidence="3">Component of the ER membrane protein complex (EMC).</text>
</comment>
<comment type="similarity">
    <text evidence="2">Belongs to the membrane magnesium transporter (TC 1.A.67) family.</text>
</comment>
<keyword evidence="5" id="KW-0256">Endoplasmic reticulum</keyword>
<dbReference type="PANTHER" id="PTHR21181">
    <property type="match status" value="1"/>
</dbReference>
<accession>A0A166NYZ4</accession>
<dbReference type="OrthoDB" id="44756at2759"/>
<dbReference type="GO" id="GO:0005794">
    <property type="term" value="C:Golgi apparatus"/>
    <property type="evidence" value="ECO:0007669"/>
    <property type="project" value="TreeGrafter"/>
</dbReference>
<protein>
    <recommendedName>
        <fullName evidence="11">Magnesium transporter</fullName>
    </recommendedName>
</protein>
<evidence type="ECO:0000256" key="6">
    <source>
        <dbReference type="ARBA" id="ARBA00022989"/>
    </source>
</evidence>
<keyword evidence="8" id="KW-0732">Signal</keyword>
<evidence type="ECO:0000256" key="5">
    <source>
        <dbReference type="ARBA" id="ARBA00022824"/>
    </source>
</evidence>
<dbReference type="Proteomes" id="UP000076532">
    <property type="component" value="Unassembled WGS sequence"/>
</dbReference>
<dbReference type="GO" id="GO:0005886">
    <property type="term" value="C:plasma membrane"/>
    <property type="evidence" value="ECO:0007669"/>
    <property type="project" value="TreeGrafter"/>
</dbReference>
<organism evidence="9 10">
    <name type="scientific">Athelia psychrophila</name>
    <dbReference type="NCBI Taxonomy" id="1759441"/>
    <lineage>
        <taxon>Eukaryota</taxon>
        <taxon>Fungi</taxon>
        <taxon>Dikarya</taxon>
        <taxon>Basidiomycota</taxon>
        <taxon>Agaricomycotina</taxon>
        <taxon>Agaricomycetes</taxon>
        <taxon>Agaricomycetidae</taxon>
        <taxon>Atheliales</taxon>
        <taxon>Atheliaceae</taxon>
        <taxon>Athelia</taxon>
    </lineage>
</organism>
<sequence length="103" mass="10874">MLAQLLLILATAALLHAAFSTYEHLSLLKSLGRPAGALPADIVLESLGALALGILGSSLNAPSLRDISWQAEMRTRTIDEVDARPGFTGFVHRGNTLAPRAKA</sequence>
<dbReference type="EMBL" id="KV417520">
    <property type="protein sequence ID" value="KZP25527.1"/>
    <property type="molecule type" value="Genomic_DNA"/>
</dbReference>
<dbReference type="Pfam" id="PF10270">
    <property type="entry name" value="MMgT"/>
    <property type="match status" value="1"/>
</dbReference>
<dbReference type="GO" id="GO:0022890">
    <property type="term" value="F:inorganic cation transmembrane transporter activity"/>
    <property type="evidence" value="ECO:0007669"/>
    <property type="project" value="TreeGrafter"/>
</dbReference>